<evidence type="ECO:0000313" key="3">
    <source>
        <dbReference type="Proteomes" id="UP000467252"/>
    </source>
</evidence>
<dbReference type="Proteomes" id="UP000467252">
    <property type="component" value="Chromosome"/>
</dbReference>
<feature type="region of interest" description="Disordered" evidence="1">
    <location>
        <begin position="1"/>
        <end position="69"/>
    </location>
</feature>
<reference evidence="2 3" key="1">
    <citation type="journal article" date="2019" name="Emerg. Microbes Infect.">
        <title>Comprehensive subspecies identification of 175 nontuberculous mycobacteria species based on 7547 genomic profiles.</title>
        <authorList>
            <person name="Matsumoto Y."/>
            <person name="Kinjo T."/>
            <person name="Motooka D."/>
            <person name="Nabeya D."/>
            <person name="Jung N."/>
            <person name="Uechi K."/>
            <person name="Horii T."/>
            <person name="Iida T."/>
            <person name="Fujita J."/>
            <person name="Nakamura S."/>
        </authorList>
    </citation>
    <scope>NUCLEOTIDE SEQUENCE [LARGE SCALE GENOMIC DNA]</scope>
    <source>
        <strain evidence="2 3">JCM 6370</strain>
    </source>
</reference>
<name>A0A7I7UEG4_MYCPV</name>
<dbReference type="AlphaFoldDB" id="A0A7I7UEG4"/>
<accession>A0A7I7UEG4</accession>
<evidence type="ECO:0000313" key="2">
    <source>
        <dbReference type="EMBL" id="BBY79722.1"/>
    </source>
</evidence>
<proteinExistence type="predicted"/>
<gene>
    <name evidence="2" type="ORF">MPUL_08800</name>
</gene>
<sequence length="69" mass="7762">MQDSEEVPWDVPVADAVDQQRPAESTPDDEDALDDQDRSVPLEASVSDWQEQQQIADLDPDVEGFDYRG</sequence>
<evidence type="ECO:0000256" key="1">
    <source>
        <dbReference type="SAM" id="MobiDB-lite"/>
    </source>
</evidence>
<dbReference type="EMBL" id="AP022599">
    <property type="protein sequence ID" value="BBY79722.1"/>
    <property type="molecule type" value="Genomic_DNA"/>
</dbReference>
<protein>
    <submittedName>
        <fullName evidence="2">Uncharacterized protein</fullName>
    </submittedName>
</protein>
<feature type="compositionally biased region" description="Acidic residues" evidence="1">
    <location>
        <begin position="58"/>
        <end position="69"/>
    </location>
</feature>
<keyword evidence="3" id="KW-1185">Reference proteome</keyword>
<organism evidence="2 3">
    <name type="scientific">Mycolicibacterium pulveris</name>
    <name type="common">Mycobacterium pulveris</name>
    <dbReference type="NCBI Taxonomy" id="36813"/>
    <lineage>
        <taxon>Bacteria</taxon>
        <taxon>Bacillati</taxon>
        <taxon>Actinomycetota</taxon>
        <taxon>Actinomycetes</taxon>
        <taxon>Mycobacteriales</taxon>
        <taxon>Mycobacteriaceae</taxon>
        <taxon>Mycolicibacterium</taxon>
    </lineage>
</organism>
<dbReference type="RefSeq" id="WP_163897331.1">
    <property type="nucleotide sequence ID" value="NZ_AP022599.1"/>
</dbReference>